<sequence length="341" mass="38682">KAALIHHFIPTGKPTPTVRVDPQSSVYTGDTVTLTCEVESTGWEFLWYKDSQPIQPQSPVDKETNTVRVTVSDKGRTEFKCAARRKNYFDYSYQRYDGYYYDNSKKRYVYYNVYKTHRSAPVVITVTARPKATVTIHPADPVFTGERVTLTCHIGSGDGWYYEWFKDGKSLSEAGQRKEYTISKVAESHGGVYTCNGTQSTQPSYSDTSDAVTLTVSGKPTPTVRVDPQSSVYTGDTVTLTCEVESTGWEFLWYKDPLQPQSPVGKETNTVRVTVSHAGTTEFKCEARRKNYFYDGSYQHYDGYDYDYSNNRYVYYYDYNTQTSAPAVITVTGSSVFLPQI</sequence>
<feature type="domain" description="Ig-like" evidence="3">
    <location>
        <begin position="130"/>
        <end position="215"/>
    </location>
</feature>
<dbReference type="InterPro" id="IPR013783">
    <property type="entry name" value="Ig-like_fold"/>
</dbReference>
<dbReference type="SMART" id="SM00409">
    <property type="entry name" value="IG"/>
    <property type="match status" value="3"/>
</dbReference>
<dbReference type="InterPro" id="IPR007110">
    <property type="entry name" value="Ig-like_dom"/>
</dbReference>
<dbReference type="GO" id="GO:0004888">
    <property type="term" value="F:transmembrane signaling receptor activity"/>
    <property type="evidence" value="ECO:0007669"/>
    <property type="project" value="TreeGrafter"/>
</dbReference>
<evidence type="ECO:0000256" key="1">
    <source>
        <dbReference type="ARBA" id="ARBA00022729"/>
    </source>
</evidence>
<evidence type="ECO:0000313" key="5">
    <source>
        <dbReference type="Proteomes" id="UP001501920"/>
    </source>
</evidence>
<dbReference type="GO" id="GO:0007166">
    <property type="term" value="P:cell surface receptor signaling pathway"/>
    <property type="evidence" value="ECO:0007669"/>
    <property type="project" value="TreeGrafter"/>
</dbReference>
<evidence type="ECO:0000256" key="2">
    <source>
        <dbReference type="ARBA" id="ARBA00023157"/>
    </source>
</evidence>
<protein>
    <recommendedName>
        <fullName evidence="3">Ig-like domain-containing protein</fullName>
    </recommendedName>
</protein>
<keyword evidence="2" id="KW-1015">Disulfide bond</keyword>
<reference evidence="4 5" key="1">
    <citation type="submission" date="2020-10" db="EMBL/GenBank/DDBJ databases">
        <title>Pygocentrus nattereri (red-bellied piranha) genome, fPygNat1, primary haplotype.</title>
        <authorList>
            <person name="Myers G."/>
            <person name="Meyer A."/>
            <person name="Karagic N."/>
            <person name="Pippel M."/>
            <person name="Winkler S."/>
            <person name="Tracey A."/>
            <person name="Wood J."/>
            <person name="Formenti G."/>
            <person name="Howe K."/>
            <person name="Fedrigo O."/>
            <person name="Jarvis E.D."/>
        </authorList>
    </citation>
    <scope>NUCLEOTIDE SEQUENCE [LARGE SCALE GENOMIC DNA]</scope>
</reference>
<proteinExistence type="predicted"/>
<keyword evidence="1" id="KW-0732">Signal</keyword>
<keyword evidence="5" id="KW-1185">Reference proteome</keyword>
<dbReference type="PANTHER" id="PTHR11481:SF64">
    <property type="entry name" value="FC RECEPTOR-LIKE PROTEIN 4"/>
    <property type="match status" value="1"/>
</dbReference>
<dbReference type="PROSITE" id="PS50835">
    <property type="entry name" value="IG_LIKE"/>
    <property type="match status" value="3"/>
</dbReference>
<evidence type="ECO:0000259" key="3">
    <source>
        <dbReference type="PROSITE" id="PS50835"/>
    </source>
</evidence>
<organism evidence="4 5">
    <name type="scientific">Pygocentrus nattereri</name>
    <name type="common">Red-bellied piranha</name>
    <dbReference type="NCBI Taxonomy" id="42514"/>
    <lineage>
        <taxon>Eukaryota</taxon>
        <taxon>Metazoa</taxon>
        <taxon>Chordata</taxon>
        <taxon>Craniata</taxon>
        <taxon>Vertebrata</taxon>
        <taxon>Euteleostomi</taxon>
        <taxon>Actinopterygii</taxon>
        <taxon>Neopterygii</taxon>
        <taxon>Teleostei</taxon>
        <taxon>Ostariophysi</taxon>
        <taxon>Characiformes</taxon>
        <taxon>Characoidei</taxon>
        <taxon>Pygocentrus</taxon>
    </lineage>
</organism>
<accession>A0AAR2JC19</accession>
<dbReference type="GO" id="GO:0009897">
    <property type="term" value="C:external side of plasma membrane"/>
    <property type="evidence" value="ECO:0007669"/>
    <property type="project" value="TreeGrafter"/>
</dbReference>
<dbReference type="Ensembl" id="ENSPNAT00000058644.1">
    <property type="protein sequence ID" value="ENSPNAP00000047877.1"/>
    <property type="gene ID" value="ENSPNAG00000036158.1"/>
</dbReference>
<dbReference type="SUPFAM" id="SSF48726">
    <property type="entry name" value="Immunoglobulin"/>
    <property type="match status" value="3"/>
</dbReference>
<dbReference type="InterPro" id="IPR036179">
    <property type="entry name" value="Ig-like_dom_sf"/>
</dbReference>
<evidence type="ECO:0000313" key="4">
    <source>
        <dbReference type="Ensembl" id="ENSPNAP00000047877.1"/>
    </source>
</evidence>
<dbReference type="InterPro" id="IPR050488">
    <property type="entry name" value="Ig_Fc_receptor"/>
</dbReference>
<feature type="domain" description="Ig-like" evidence="3">
    <location>
        <begin position="16"/>
        <end position="92"/>
    </location>
</feature>
<reference evidence="4" key="2">
    <citation type="submission" date="2025-08" db="UniProtKB">
        <authorList>
            <consortium name="Ensembl"/>
        </authorList>
    </citation>
    <scope>IDENTIFICATION</scope>
</reference>
<dbReference type="InterPro" id="IPR003599">
    <property type="entry name" value="Ig_sub"/>
</dbReference>
<dbReference type="GO" id="GO:0006955">
    <property type="term" value="P:immune response"/>
    <property type="evidence" value="ECO:0007669"/>
    <property type="project" value="TreeGrafter"/>
</dbReference>
<dbReference type="AlphaFoldDB" id="A0AAR2JC19"/>
<dbReference type="Gene3D" id="2.60.40.10">
    <property type="entry name" value="Immunoglobulins"/>
    <property type="match status" value="3"/>
</dbReference>
<dbReference type="Proteomes" id="UP001501920">
    <property type="component" value="Chromosome 2"/>
</dbReference>
<dbReference type="PANTHER" id="PTHR11481">
    <property type="entry name" value="IMMUNOGLOBULIN FC RECEPTOR"/>
    <property type="match status" value="1"/>
</dbReference>
<name>A0AAR2JC19_PYGNA</name>
<reference evidence="4" key="3">
    <citation type="submission" date="2025-09" db="UniProtKB">
        <authorList>
            <consortium name="Ensembl"/>
        </authorList>
    </citation>
    <scope>IDENTIFICATION</scope>
</reference>
<dbReference type="Pfam" id="PF13895">
    <property type="entry name" value="Ig_2"/>
    <property type="match status" value="3"/>
</dbReference>
<dbReference type="GeneTree" id="ENSGT00940000162700"/>
<feature type="domain" description="Ig-like" evidence="3">
    <location>
        <begin position="222"/>
        <end position="287"/>
    </location>
</feature>